<evidence type="ECO:0008006" key="8">
    <source>
        <dbReference type="Google" id="ProtNLM"/>
    </source>
</evidence>
<keyword evidence="5" id="KW-0862">Zinc</keyword>
<dbReference type="SUPFAM" id="SSF52047">
    <property type="entry name" value="RNI-like"/>
    <property type="match status" value="1"/>
</dbReference>
<keyword evidence="3 6" id="KW-1133">Transmembrane helix</keyword>
<dbReference type="PANTHER" id="PTHR20855">
    <property type="entry name" value="ADIPOR/PROGESTIN RECEPTOR-RELATED"/>
    <property type="match status" value="1"/>
</dbReference>
<keyword evidence="5" id="KW-0479">Metal-binding</keyword>
<evidence type="ECO:0000256" key="5">
    <source>
        <dbReference type="PIRSR" id="PIRSR604254-1"/>
    </source>
</evidence>
<dbReference type="EMBL" id="HACM01011070">
    <property type="protein sequence ID" value="CRZ11512.1"/>
    <property type="molecule type" value="Transcribed_RNA"/>
</dbReference>
<name>A0A0H5RD35_9EUKA</name>
<organism evidence="7">
    <name type="scientific">Spongospora subterranea</name>
    <dbReference type="NCBI Taxonomy" id="70186"/>
    <lineage>
        <taxon>Eukaryota</taxon>
        <taxon>Sar</taxon>
        <taxon>Rhizaria</taxon>
        <taxon>Endomyxa</taxon>
        <taxon>Phytomyxea</taxon>
        <taxon>Plasmodiophorida</taxon>
        <taxon>Plasmodiophoridae</taxon>
        <taxon>Spongospora</taxon>
    </lineage>
</organism>
<proteinExistence type="predicted"/>
<dbReference type="GO" id="GO:0046872">
    <property type="term" value="F:metal ion binding"/>
    <property type="evidence" value="ECO:0007669"/>
    <property type="project" value="UniProtKB-KW"/>
</dbReference>
<feature type="transmembrane region" description="Helical" evidence="6">
    <location>
        <begin position="317"/>
        <end position="335"/>
    </location>
</feature>
<evidence type="ECO:0000256" key="6">
    <source>
        <dbReference type="SAM" id="Phobius"/>
    </source>
</evidence>
<dbReference type="PANTHER" id="PTHR20855:SF3">
    <property type="entry name" value="LD03007P"/>
    <property type="match status" value="1"/>
</dbReference>
<feature type="binding site" evidence="5">
    <location>
        <position position="245"/>
    </location>
    <ligand>
        <name>Zn(2+)</name>
        <dbReference type="ChEBI" id="CHEBI:29105"/>
    </ligand>
</feature>
<sequence>MTKLLSTTTSSTANLDLYVYECQRLNTAADAGICAALKFHCEIMVVDKPIQAIDMLPLNVVLERCPHLKELHLPRSRLSRAGVILLVDCLSLLPNLVLLNLEGCRIGSPAIFPLLDYLSDPKCPLVSVNFRRCSLGHSVKDRILSILKCNSTLKNLDVSSNQLGESIVTAIQECDTAITVDCESNLYVHEVINSITHGIGFIVAIMCSWILIKKALLSPNWRPLLGTAPYTFALCLTYLSSTLYHSLFKLRAAKSLFKYLDHGSVFTLIAGTYTPFLVISLEMRPEIAQPMLLAIWLLACFGLYFSTFMRTHKHFTVISTTLYLTMGWMCVVAAIPVIQSKLIPEPALFLLLQGGVAYTIGVLFLIQGHGRPAMHIIWHLWVLVGSALHYMAILFYVVDSTSPSS</sequence>
<dbReference type="InterPro" id="IPR004254">
    <property type="entry name" value="AdipoR/HlyIII-related"/>
</dbReference>
<feature type="transmembrane region" description="Helical" evidence="6">
    <location>
        <begin position="224"/>
        <end position="247"/>
    </location>
</feature>
<feature type="transmembrane region" description="Helical" evidence="6">
    <location>
        <begin position="347"/>
        <end position="366"/>
    </location>
</feature>
<feature type="binding site" evidence="5">
    <location>
        <position position="379"/>
    </location>
    <ligand>
        <name>Zn(2+)</name>
        <dbReference type="ChEBI" id="CHEBI:29105"/>
    </ligand>
</feature>
<dbReference type="InterPro" id="IPR001611">
    <property type="entry name" value="Leu-rich_rpt"/>
</dbReference>
<dbReference type="Pfam" id="PF03006">
    <property type="entry name" value="HlyIII"/>
    <property type="match status" value="1"/>
</dbReference>
<accession>A0A0H5RD35</accession>
<evidence type="ECO:0000256" key="3">
    <source>
        <dbReference type="ARBA" id="ARBA00022989"/>
    </source>
</evidence>
<dbReference type="InterPro" id="IPR032675">
    <property type="entry name" value="LRR_dom_sf"/>
</dbReference>
<dbReference type="Gene3D" id="3.80.10.10">
    <property type="entry name" value="Ribonuclease Inhibitor"/>
    <property type="match status" value="1"/>
</dbReference>
<feature type="transmembrane region" description="Helical" evidence="6">
    <location>
        <begin position="259"/>
        <end position="281"/>
    </location>
</feature>
<protein>
    <recommendedName>
        <fullName evidence="8">Hemolysin III</fullName>
    </recommendedName>
</protein>
<keyword evidence="2 6" id="KW-0812">Transmembrane</keyword>
<reference evidence="7" key="1">
    <citation type="submission" date="2015-04" db="EMBL/GenBank/DDBJ databases">
        <title>The genome sequence of the plant pathogenic Rhizarian Plasmodiophora brassicae reveals insights in its biotrophic life cycle and the origin of chitin synthesis.</title>
        <authorList>
            <person name="Schwelm A."/>
            <person name="Fogelqvist J."/>
            <person name="Knaust A."/>
            <person name="Julke S."/>
            <person name="Lilja T."/>
            <person name="Dhandapani V."/>
            <person name="Bonilla-Rosso G."/>
            <person name="Karlsson M."/>
            <person name="Shevchenko A."/>
            <person name="Choi S.R."/>
            <person name="Kim H.G."/>
            <person name="Park J.Y."/>
            <person name="Lim Y.P."/>
            <person name="Ludwig-Muller J."/>
            <person name="Dixelius C."/>
        </authorList>
    </citation>
    <scope>NUCLEOTIDE SEQUENCE</scope>
    <source>
        <tissue evidence="7">Potato root galls</tissue>
    </source>
</reference>
<evidence type="ECO:0000313" key="7">
    <source>
        <dbReference type="EMBL" id="CRZ11512.1"/>
    </source>
</evidence>
<comment type="subcellular location">
    <subcellularLocation>
        <location evidence="1">Membrane</location>
        <topology evidence="1">Multi-pass membrane protein</topology>
    </subcellularLocation>
</comment>
<dbReference type="Pfam" id="PF13516">
    <property type="entry name" value="LRR_6"/>
    <property type="match status" value="1"/>
</dbReference>
<evidence type="ECO:0000256" key="1">
    <source>
        <dbReference type="ARBA" id="ARBA00004141"/>
    </source>
</evidence>
<dbReference type="GO" id="GO:0016020">
    <property type="term" value="C:membrane"/>
    <property type="evidence" value="ECO:0007669"/>
    <property type="project" value="UniProtKB-SubCell"/>
</dbReference>
<evidence type="ECO:0000256" key="4">
    <source>
        <dbReference type="ARBA" id="ARBA00023136"/>
    </source>
</evidence>
<keyword evidence="4 6" id="KW-0472">Membrane</keyword>
<feature type="binding site" evidence="5">
    <location>
        <position position="375"/>
    </location>
    <ligand>
        <name>Zn(2+)</name>
        <dbReference type="ChEBI" id="CHEBI:29105"/>
    </ligand>
</feature>
<feature type="transmembrane region" description="Helical" evidence="6">
    <location>
        <begin position="191"/>
        <end position="212"/>
    </location>
</feature>
<feature type="transmembrane region" description="Helical" evidence="6">
    <location>
        <begin position="287"/>
        <end position="305"/>
    </location>
</feature>
<evidence type="ECO:0000256" key="2">
    <source>
        <dbReference type="ARBA" id="ARBA00022692"/>
    </source>
</evidence>
<dbReference type="AlphaFoldDB" id="A0A0H5RD35"/>
<feature type="transmembrane region" description="Helical" evidence="6">
    <location>
        <begin position="378"/>
        <end position="398"/>
    </location>
</feature>